<keyword evidence="4" id="KW-1133">Transmembrane helix</keyword>
<dbReference type="Pfam" id="PF00535">
    <property type="entry name" value="Glycos_transf_2"/>
    <property type="match status" value="1"/>
</dbReference>
<evidence type="ECO:0000256" key="4">
    <source>
        <dbReference type="SAM" id="Phobius"/>
    </source>
</evidence>
<dbReference type="AlphaFoldDB" id="A0A3A3GMF9"/>
<evidence type="ECO:0000256" key="3">
    <source>
        <dbReference type="ARBA" id="ARBA00022679"/>
    </source>
</evidence>
<dbReference type="OrthoDB" id="9771846at2"/>
<comment type="caution">
    <text evidence="6">The sequence shown here is derived from an EMBL/GenBank/DDBJ whole genome shotgun (WGS) entry which is preliminary data.</text>
</comment>
<dbReference type="PANTHER" id="PTHR43630:SF1">
    <property type="entry name" value="POLY-BETA-1,6-N-ACETYL-D-GLUCOSAMINE SYNTHASE"/>
    <property type="match status" value="1"/>
</dbReference>
<dbReference type="Proteomes" id="UP000266177">
    <property type="component" value="Unassembled WGS sequence"/>
</dbReference>
<evidence type="ECO:0000313" key="6">
    <source>
        <dbReference type="EMBL" id="RJG26173.1"/>
    </source>
</evidence>
<organism evidence="6 7">
    <name type="scientific">Paenibacillus thiaminolyticus</name>
    <name type="common">Bacillus thiaminolyticus</name>
    <dbReference type="NCBI Taxonomy" id="49283"/>
    <lineage>
        <taxon>Bacteria</taxon>
        <taxon>Bacillati</taxon>
        <taxon>Bacillota</taxon>
        <taxon>Bacilli</taxon>
        <taxon>Bacillales</taxon>
        <taxon>Paenibacillaceae</taxon>
        <taxon>Paenibacillus</taxon>
    </lineage>
</organism>
<evidence type="ECO:0000256" key="2">
    <source>
        <dbReference type="ARBA" id="ARBA00022676"/>
    </source>
</evidence>
<dbReference type="InterPro" id="IPR029044">
    <property type="entry name" value="Nucleotide-diphossugar_trans"/>
</dbReference>
<name>A0A3A3GMF9_PANTH</name>
<evidence type="ECO:0000313" key="7">
    <source>
        <dbReference type="Proteomes" id="UP000266177"/>
    </source>
</evidence>
<keyword evidence="3 6" id="KW-0808">Transferase</keyword>
<dbReference type="Gene3D" id="3.90.550.10">
    <property type="entry name" value="Spore Coat Polysaccharide Biosynthesis Protein SpsA, Chain A"/>
    <property type="match status" value="1"/>
</dbReference>
<evidence type="ECO:0000259" key="5">
    <source>
        <dbReference type="Pfam" id="PF00535"/>
    </source>
</evidence>
<sequence>MDLAIVIPAYNDPRLERCLKSIDEDVEVVVVLNGATPEIKRIAKSHPVRIRELDEPNLSRAYNEGILSAASSNVLIMDSDCVFEPGTIRSLYRLLDEAPLAKGRVVFAYRSFIGKTVARARHIHTTRKNAYSPPLAFRKSIVNKIGNYYFDAELKWTEDFDFDARVQRAKLPIAYEHSAKVIHPELTLRQDLRSAFHYGTGHARGVIKQKTGYGRLGKMWAGLPKLYSLIKKKYGAATASYYVVWQISFWLGYKKQMRRMSL</sequence>
<dbReference type="InterPro" id="IPR001173">
    <property type="entry name" value="Glyco_trans_2-like"/>
</dbReference>
<dbReference type="EMBL" id="QYZD01000002">
    <property type="protein sequence ID" value="RJG26173.1"/>
    <property type="molecule type" value="Genomic_DNA"/>
</dbReference>
<evidence type="ECO:0000256" key="1">
    <source>
        <dbReference type="ARBA" id="ARBA00006739"/>
    </source>
</evidence>
<feature type="domain" description="Glycosyltransferase 2-like" evidence="5">
    <location>
        <begin position="5"/>
        <end position="118"/>
    </location>
</feature>
<dbReference type="PANTHER" id="PTHR43630">
    <property type="entry name" value="POLY-BETA-1,6-N-ACETYL-D-GLUCOSAMINE SYNTHASE"/>
    <property type="match status" value="1"/>
</dbReference>
<protein>
    <submittedName>
        <fullName evidence="6">Glycosyltransferase</fullName>
    </submittedName>
</protein>
<reference evidence="6 7" key="1">
    <citation type="submission" date="2018-09" db="EMBL/GenBank/DDBJ databases">
        <title>Paenibacillus SK2017-BO5.</title>
        <authorList>
            <person name="Piskunova J.V."/>
            <person name="Dubiley S.A."/>
            <person name="Severinov K.V."/>
        </authorList>
    </citation>
    <scope>NUCLEOTIDE SEQUENCE [LARGE SCALE GENOMIC DNA]</scope>
    <source>
        <strain evidence="6 7">BO5</strain>
    </source>
</reference>
<gene>
    <name evidence="6" type="ORF">DQX05_04605</name>
</gene>
<accession>A0A3A3GMF9</accession>
<dbReference type="RefSeq" id="WP_119791262.1">
    <property type="nucleotide sequence ID" value="NZ_QYZD01000002.1"/>
</dbReference>
<dbReference type="GO" id="GO:0016757">
    <property type="term" value="F:glycosyltransferase activity"/>
    <property type="evidence" value="ECO:0007669"/>
    <property type="project" value="UniProtKB-KW"/>
</dbReference>
<keyword evidence="4" id="KW-0812">Transmembrane</keyword>
<proteinExistence type="inferred from homology"/>
<keyword evidence="2" id="KW-0328">Glycosyltransferase</keyword>
<comment type="similarity">
    <text evidence="1">Belongs to the glycosyltransferase 2 family.</text>
</comment>
<dbReference type="SUPFAM" id="SSF53448">
    <property type="entry name" value="Nucleotide-diphospho-sugar transferases"/>
    <property type="match status" value="1"/>
</dbReference>
<feature type="transmembrane region" description="Helical" evidence="4">
    <location>
        <begin position="234"/>
        <end position="253"/>
    </location>
</feature>
<keyword evidence="4" id="KW-0472">Membrane</keyword>